<reference evidence="1" key="1">
    <citation type="journal article" date="2014" name="Front. Microbiol.">
        <title>High frequency of phylogenetically diverse reductive dehalogenase-homologous genes in deep subseafloor sedimentary metagenomes.</title>
        <authorList>
            <person name="Kawai M."/>
            <person name="Futagami T."/>
            <person name="Toyoda A."/>
            <person name="Takaki Y."/>
            <person name="Nishi S."/>
            <person name="Hori S."/>
            <person name="Arai W."/>
            <person name="Tsubouchi T."/>
            <person name="Morono Y."/>
            <person name="Uchiyama I."/>
            <person name="Ito T."/>
            <person name="Fujiyama A."/>
            <person name="Inagaki F."/>
            <person name="Takami H."/>
        </authorList>
    </citation>
    <scope>NUCLEOTIDE SEQUENCE</scope>
    <source>
        <strain evidence="1">Expedition CK06-06</strain>
    </source>
</reference>
<comment type="caution">
    <text evidence="1">The sequence shown here is derived from an EMBL/GenBank/DDBJ whole genome shotgun (WGS) entry which is preliminary data.</text>
</comment>
<organism evidence="1">
    <name type="scientific">marine sediment metagenome</name>
    <dbReference type="NCBI Taxonomy" id="412755"/>
    <lineage>
        <taxon>unclassified sequences</taxon>
        <taxon>metagenomes</taxon>
        <taxon>ecological metagenomes</taxon>
    </lineage>
</organism>
<gene>
    <name evidence="1" type="ORF">S12H4_29028</name>
</gene>
<dbReference type="EMBL" id="BARW01016711">
    <property type="protein sequence ID" value="GAI94225.1"/>
    <property type="molecule type" value="Genomic_DNA"/>
</dbReference>
<name>X1U323_9ZZZZ</name>
<protein>
    <submittedName>
        <fullName evidence="1">Uncharacterized protein</fullName>
    </submittedName>
</protein>
<proteinExistence type="predicted"/>
<evidence type="ECO:0000313" key="1">
    <source>
        <dbReference type="EMBL" id="GAI94225.1"/>
    </source>
</evidence>
<accession>X1U323</accession>
<dbReference type="AlphaFoldDB" id="X1U323"/>
<feature type="non-terminal residue" evidence="1">
    <location>
        <position position="1"/>
    </location>
</feature>
<sequence>HHASPQVWIGVWYDTPTSRRRIESASGLLEYAGSIIRELIQKYRTAPVDLGFASTEKEVLAIYIDHSIVLQPIVSEAWTVDEEVTRRVLRYVISHEFGHYMAEFTLPEEERKIRGEEFADRFAWRETGVTREEADKMTDTLGGKILAKFKIG</sequence>